<dbReference type="SUPFAM" id="SSF46689">
    <property type="entry name" value="Homeodomain-like"/>
    <property type="match status" value="1"/>
</dbReference>
<dbReference type="InterPro" id="IPR009057">
    <property type="entry name" value="Homeodomain-like_sf"/>
</dbReference>
<dbReference type="PRINTS" id="PR00455">
    <property type="entry name" value="HTHTETR"/>
</dbReference>
<dbReference type="GO" id="GO:0006355">
    <property type="term" value="P:regulation of DNA-templated transcription"/>
    <property type="evidence" value="ECO:0007669"/>
    <property type="project" value="UniProtKB-ARBA"/>
</dbReference>
<dbReference type="InterPro" id="IPR041467">
    <property type="entry name" value="Sco4008_C"/>
</dbReference>
<dbReference type="PROSITE" id="PS50977">
    <property type="entry name" value="HTH_TETR_2"/>
    <property type="match status" value="1"/>
</dbReference>
<feature type="DNA-binding region" description="H-T-H motif" evidence="2">
    <location>
        <begin position="29"/>
        <end position="48"/>
    </location>
</feature>
<dbReference type="SUPFAM" id="SSF48498">
    <property type="entry name" value="Tetracyclin repressor-like, C-terminal domain"/>
    <property type="match status" value="1"/>
</dbReference>
<dbReference type="Pfam" id="PF00440">
    <property type="entry name" value="TetR_N"/>
    <property type="match status" value="1"/>
</dbReference>
<organism evidence="4 5">
    <name type="scientific">Saccharothrix violaceirubra</name>
    <dbReference type="NCBI Taxonomy" id="413306"/>
    <lineage>
        <taxon>Bacteria</taxon>
        <taxon>Bacillati</taxon>
        <taxon>Actinomycetota</taxon>
        <taxon>Actinomycetes</taxon>
        <taxon>Pseudonocardiales</taxon>
        <taxon>Pseudonocardiaceae</taxon>
        <taxon>Saccharothrix</taxon>
    </lineage>
</organism>
<dbReference type="PANTHER" id="PTHR30328:SF54">
    <property type="entry name" value="HTH-TYPE TRANSCRIPTIONAL REPRESSOR SCO4008"/>
    <property type="match status" value="1"/>
</dbReference>
<dbReference type="GO" id="GO:0003677">
    <property type="term" value="F:DNA binding"/>
    <property type="evidence" value="ECO:0007669"/>
    <property type="project" value="UniProtKB-UniRule"/>
</dbReference>
<dbReference type="InterPro" id="IPR001647">
    <property type="entry name" value="HTH_TetR"/>
</dbReference>
<evidence type="ECO:0000259" key="3">
    <source>
        <dbReference type="PROSITE" id="PS50977"/>
    </source>
</evidence>
<dbReference type="InterPro" id="IPR036271">
    <property type="entry name" value="Tet_transcr_reg_TetR-rel_C_sf"/>
</dbReference>
<feature type="domain" description="HTH tetR-type" evidence="3">
    <location>
        <begin position="6"/>
        <end position="66"/>
    </location>
</feature>
<protein>
    <submittedName>
        <fullName evidence="4">AcrR family transcriptional regulator</fullName>
    </submittedName>
</protein>
<dbReference type="AlphaFoldDB" id="A0A7W7T7V5"/>
<evidence type="ECO:0000256" key="1">
    <source>
        <dbReference type="ARBA" id="ARBA00023125"/>
    </source>
</evidence>
<dbReference type="Gene3D" id="1.10.357.10">
    <property type="entry name" value="Tetracycline Repressor, domain 2"/>
    <property type="match status" value="1"/>
</dbReference>
<dbReference type="EMBL" id="JACHJS010000001">
    <property type="protein sequence ID" value="MBB4967632.1"/>
    <property type="molecule type" value="Genomic_DNA"/>
</dbReference>
<accession>A0A7W7T7V5</accession>
<dbReference type="Pfam" id="PF17926">
    <property type="entry name" value="TetR_C_21"/>
    <property type="match status" value="1"/>
</dbReference>
<dbReference type="InterPro" id="IPR050109">
    <property type="entry name" value="HTH-type_TetR-like_transc_reg"/>
</dbReference>
<keyword evidence="5" id="KW-1185">Reference proteome</keyword>
<keyword evidence="1 2" id="KW-0238">DNA-binding</keyword>
<name>A0A7W7T7V5_9PSEU</name>
<gene>
    <name evidence="4" type="ORF">F4559_004991</name>
</gene>
<comment type="caution">
    <text evidence="4">The sequence shown here is derived from an EMBL/GenBank/DDBJ whole genome shotgun (WGS) entry which is preliminary data.</text>
</comment>
<proteinExistence type="predicted"/>
<evidence type="ECO:0000256" key="2">
    <source>
        <dbReference type="PROSITE-ProRule" id="PRU00335"/>
    </source>
</evidence>
<dbReference type="RefSeq" id="WP_184672499.1">
    <property type="nucleotide sequence ID" value="NZ_BAABAI010000010.1"/>
</dbReference>
<reference evidence="4 5" key="1">
    <citation type="submission" date="2020-08" db="EMBL/GenBank/DDBJ databases">
        <title>Sequencing the genomes of 1000 actinobacteria strains.</title>
        <authorList>
            <person name="Klenk H.-P."/>
        </authorList>
    </citation>
    <scope>NUCLEOTIDE SEQUENCE [LARGE SCALE GENOMIC DNA]</scope>
    <source>
        <strain evidence="4 5">DSM 45084</strain>
    </source>
</reference>
<evidence type="ECO:0000313" key="4">
    <source>
        <dbReference type="EMBL" id="MBB4967632.1"/>
    </source>
</evidence>
<sequence length="190" mass="21341">MAWNTEETRRRLKEAAVAEFAEHGPAGTRMDRIAGRAGINKERLYNYFGDKNRLFQAVLIEELEKMAADIPLGLEEPGEYAARCFDYHAAHPHLVRLLQWEALEYGRAPVPHEEQRLSHYGKKIAAFEAAQRAGHVTGSIPAADLVFMIISLSAWWFAVPQVARMLTGYPEAADSRRESVIEAARRLAGP</sequence>
<dbReference type="PANTHER" id="PTHR30328">
    <property type="entry name" value="TRANSCRIPTIONAL REPRESSOR"/>
    <property type="match status" value="1"/>
</dbReference>
<evidence type="ECO:0000313" key="5">
    <source>
        <dbReference type="Proteomes" id="UP000542674"/>
    </source>
</evidence>
<dbReference type="Proteomes" id="UP000542674">
    <property type="component" value="Unassembled WGS sequence"/>
</dbReference>